<keyword evidence="5" id="KW-0676">Redox-active center</keyword>
<evidence type="ECO:0000256" key="4">
    <source>
        <dbReference type="ARBA" id="ARBA00023002"/>
    </source>
</evidence>
<dbReference type="InterPro" id="IPR029760">
    <property type="entry name" value="GPX_CS"/>
</dbReference>
<name>C8VJD9_EMENI</name>
<dbReference type="GeneID" id="2874007"/>
<protein>
    <recommendedName>
        <fullName evidence="7">Glutathione peroxidase</fullName>
    </recommendedName>
</protein>
<dbReference type="Pfam" id="PF00255">
    <property type="entry name" value="GSHPx"/>
    <property type="match status" value="1"/>
</dbReference>
<comment type="similarity">
    <text evidence="1 7">Belongs to the glutathione peroxidase family.</text>
</comment>
<dbReference type="InParanoid" id="C8VJD9"/>
<dbReference type="HOGENOM" id="CLU_029507_3_0_1"/>
<proteinExistence type="inferred from homology"/>
<dbReference type="STRING" id="227321.C8VJD9"/>
<organism evidence="9 10">
    <name type="scientific">Emericella nidulans (strain FGSC A4 / ATCC 38163 / CBS 112.46 / NRRL 194 / M139)</name>
    <name type="common">Aspergillus nidulans</name>
    <dbReference type="NCBI Taxonomy" id="227321"/>
    <lineage>
        <taxon>Eukaryota</taxon>
        <taxon>Fungi</taxon>
        <taxon>Dikarya</taxon>
        <taxon>Ascomycota</taxon>
        <taxon>Pezizomycotina</taxon>
        <taxon>Eurotiomycetes</taxon>
        <taxon>Eurotiomycetidae</taxon>
        <taxon>Eurotiales</taxon>
        <taxon>Aspergillaceae</taxon>
        <taxon>Aspergillus</taxon>
        <taxon>Aspergillus subgen. Nidulantes</taxon>
    </lineage>
</organism>
<keyword evidence="4 7" id="KW-0560">Oxidoreductase</keyword>
<evidence type="ECO:0000256" key="6">
    <source>
        <dbReference type="ARBA" id="ARBA00049091"/>
    </source>
</evidence>
<comment type="catalytic activity">
    <reaction evidence="6">
        <text>a hydroperoxide + [thioredoxin]-dithiol = an alcohol + [thioredoxin]-disulfide + H2O</text>
        <dbReference type="Rhea" id="RHEA:62620"/>
        <dbReference type="Rhea" id="RHEA-COMP:10698"/>
        <dbReference type="Rhea" id="RHEA-COMP:10700"/>
        <dbReference type="ChEBI" id="CHEBI:15377"/>
        <dbReference type="ChEBI" id="CHEBI:29950"/>
        <dbReference type="ChEBI" id="CHEBI:30879"/>
        <dbReference type="ChEBI" id="CHEBI:35924"/>
        <dbReference type="ChEBI" id="CHEBI:50058"/>
        <dbReference type="EC" id="1.11.1.24"/>
    </reaction>
</comment>
<dbReference type="AlphaFoldDB" id="C8VJD9"/>
<dbReference type="PANTHER" id="PTHR11592:SF78">
    <property type="entry name" value="GLUTATHIONE PEROXIDASE"/>
    <property type="match status" value="1"/>
</dbReference>
<dbReference type="CDD" id="cd00340">
    <property type="entry name" value="GSH_Peroxidase"/>
    <property type="match status" value="1"/>
</dbReference>
<gene>
    <name evidence="9" type="ORF">ANIA_02846</name>
</gene>
<feature type="region of interest" description="Disordered" evidence="8">
    <location>
        <begin position="261"/>
        <end position="282"/>
    </location>
</feature>
<dbReference type="GO" id="GO:0140824">
    <property type="term" value="F:thioredoxin-dependent peroxiredoxin activity"/>
    <property type="evidence" value="ECO:0007669"/>
    <property type="project" value="UniProtKB-EC"/>
</dbReference>
<reference evidence="10" key="1">
    <citation type="journal article" date="2005" name="Nature">
        <title>Sequencing of Aspergillus nidulans and comparative analysis with A. fumigatus and A. oryzae.</title>
        <authorList>
            <person name="Galagan J.E."/>
            <person name="Calvo S.E."/>
            <person name="Cuomo C."/>
            <person name="Ma L.J."/>
            <person name="Wortman J.R."/>
            <person name="Batzoglou S."/>
            <person name="Lee S.I."/>
            <person name="Basturkmen M."/>
            <person name="Spevak C.C."/>
            <person name="Clutterbuck J."/>
            <person name="Kapitonov V."/>
            <person name="Jurka J."/>
            <person name="Scazzocchio C."/>
            <person name="Farman M."/>
            <person name="Butler J."/>
            <person name="Purcell S."/>
            <person name="Harris S."/>
            <person name="Braus G.H."/>
            <person name="Draht O."/>
            <person name="Busch S."/>
            <person name="D'Enfert C."/>
            <person name="Bouchier C."/>
            <person name="Goldman G.H."/>
            <person name="Bell-Pedersen D."/>
            <person name="Griffiths-Jones S."/>
            <person name="Doonan J.H."/>
            <person name="Yu J."/>
            <person name="Vienken K."/>
            <person name="Pain A."/>
            <person name="Freitag M."/>
            <person name="Selker E.U."/>
            <person name="Archer D.B."/>
            <person name="Penalva M.A."/>
            <person name="Oakley B.R."/>
            <person name="Momany M."/>
            <person name="Tanaka T."/>
            <person name="Kumagai T."/>
            <person name="Asai K."/>
            <person name="Machida M."/>
            <person name="Nierman W.C."/>
            <person name="Denning D.W."/>
            <person name="Caddick M."/>
            <person name="Hynes M."/>
            <person name="Paoletti M."/>
            <person name="Fischer R."/>
            <person name="Miller B."/>
            <person name="Dyer P."/>
            <person name="Sachs M.S."/>
            <person name="Osmani S.A."/>
            <person name="Birren B.W."/>
        </authorList>
    </citation>
    <scope>NUCLEOTIDE SEQUENCE [LARGE SCALE GENOMIC DNA]</scope>
    <source>
        <strain evidence="10">FGSC A4 / ATCC 38163 / CBS 112.46 / NRRL 194 / M139</strain>
    </source>
</reference>
<dbReference type="OMA" id="TFPMTEK"/>
<dbReference type="EMBL" id="BN001306">
    <property type="protein sequence ID" value="CBF83884.1"/>
    <property type="molecule type" value="Genomic_DNA"/>
</dbReference>
<dbReference type="SUPFAM" id="SSF52833">
    <property type="entry name" value="Thioredoxin-like"/>
    <property type="match status" value="1"/>
</dbReference>
<dbReference type="eggNOG" id="KOG1651">
    <property type="taxonomic scope" value="Eukaryota"/>
</dbReference>
<dbReference type="KEGG" id="ani:ANIA_02846"/>
<dbReference type="PROSITE" id="PS51355">
    <property type="entry name" value="GLUTATHIONE_PEROXID_3"/>
    <property type="match status" value="1"/>
</dbReference>
<evidence type="ECO:0000256" key="8">
    <source>
        <dbReference type="SAM" id="MobiDB-lite"/>
    </source>
</evidence>
<evidence type="ECO:0000256" key="3">
    <source>
        <dbReference type="ARBA" id="ARBA00022862"/>
    </source>
</evidence>
<dbReference type="VEuPathDB" id="FungiDB:AN2846"/>
<dbReference type="RefSeq" id="XP_660450.2">
    <property type="nucleotide sequence ID" value="XM_655358.2"/>
</dbReference>
<keyword evidence="2 7" id="KW-0575">Peroxidase</keyword>
<dbReference type="InterPro" id="IPR029759">
    <property type="entry name" value="GPX_AS"/>
</dbReference>
<keyword evidence="10" id="KW-1185">Reference proteome</keyword>
<dbReference type="FunFam" id="3.40.30.10:FF:000010">
    <property type="entry name" value="Glutathione peroxidase"/>
    <property type="match status" value="1"/>
</dbReference>
<dbReference type="GO" id="GO:0097308">
    <property type="term" value="P:cellular response to farnesol"/>
    <property type="evidence" value="ECO:0000270"/>
    <property type="project" value="AspGD"/>
</dbReference>
<dbReference type="InterPro" id="IPR000889">
    <property type="entry name" value="Glutathione_peroxidase"/>
</dbReference>
<keyword evidence="3" id="KW-0049">Antioxidant</keyword>
<sequence>MPFTYCGLVPRLLSFRSSSSSTRQVRLRIPIQKTTASPGRISGATISSSFASRTSACILHFPSHRTLLQRQQPHLRPSQSTARYRFSTMASATTFYDFEPVDKKGEAYPLNQLKGKVILVVNTASKCGFTPQFKGLETLYQSIKAKRPDDFVILGFPCNQFGGQDPGSNDQIQEFCQLNYGVTFPVLGKTEVNGDNANPLWTWLKESQPGLLGLKRIKWNFEKFLISADGKVVGRWASTTKPEGLESRILEEIEKAEKQGLLASKAMQPEAAGTDGETAKLA</sequence>
<evidence type="ECO:0000256" key="2">
    <source>
        <dbReference type="ARBA" id="ARBA00022559"/>
    </source>
</evidence>
<evidence type="ECO:0000313" key="9">
    <source>
        <dbReference type="EMBL" id="CBF83884.1"/>
    </source>
</evidence>
<dbReference type="PROSITE" id="PS00763">
    <property type="entry name" value="GLUTATHIONE_PEROXID_2"/>
    <property type="match status" value="1"/>
</dbReference>
<accession>C8VJD9</accession>
<dbReference type="GO" id="GO:0034599">
    <property type="term" value="P:cellular response to oxidative stress"/>
    <property type="evidence" value="ECO:0000270"/>
    <property type="project" value="AspGD"/>
</dbReference>
<dbReference type="PRINTS" id="PR01011">
    <property type="entry name" value="GLUTPROXDASE"/>
</dbReference>
<dbReference type="OrthoDB" id="446890at2759"/>
<dbReference type="Gene3D" id="3.40.30.10">
    <property type="entry name" value="Glutaredoxin"/>
    <property type="match status" value="1"/>
</dbReference>
<evidence type="ECO:0000313" key="10">
    <source>
        <dbReference type="Proteomes" id="UP000000560"/>
    </source>
</evidence>
<dbReference type="PANTHER" id="PTHR11592">
    <property type="entry name" value="GLUTATHIONE PEROXIDASE"/>
    <property type="match status" value="1"/>
</dbReference>
<dbReference type="FunCoup" id="C8VJD9">
    <property type="interactions" value="572"/>
</dbReference>
<evidence type="ECO:0000256" key="1">
    <source>
        <dbReference type="ARBA" id="ARBA00006926"/>
    </source>
</evidence>
<dbReference type="Proteomes" id="UP000000560">
    <property type="component" value="Chromosome VI"/>
</dbReference>
<evidence type="ECO:0000256" key="5">
    <source>
        <dbReference type="ARBA" id="ARBA00023284"/>
    </source>
</evidence>
<dbReference type="PROSITE" id="PS00460">
    <property type="entry name" value="GLUTATHIONE_PEROXID_1"/>
    <property type="match status" value="1"/>
</dbReference>
<evidence type="ECO:0000256" key="7">
    <source>
        <dbReference type="RuleBase" id="RU000499"/>
    </source>
</evidence>
<reference evidence="10" key="2">
    <citation type="journal article" date="2009" name="Fungal Genet. Biol.">
        <title>The 2008 update of the Aspergillus nidulans genome annotation: a community effort.</title>
        <authorList>
            <person name="Wortman J.R."/>
            <person name="Gilsenan J.M."/>
            <person name="Joardar V."/>
            <person name="Deegan J."/>
            <person name="Clutterbuck J."/>
            <person name="Andersen M.R."/>
            <person name="Archer D."/>
            <person name="Bencina M."/>
            <person name="Braus G."/>
            <person name="Coutinho P."/>
            <person name="von Dohren H."/>
            <person name="Doonan J."/>
            <person name="Driessen A.J."/>
            <person name="Durek P."/>
            <person name="Espeso E."/>
            <person name="Fekete E."/>
            <person name="Flipphi M."/>
            <person name="Estrada C.G."/>
            <person name="Geysens S."/>
            <person name="Goldman G."/>
            <person name="de Groot P.W."/>
            <person name="Hansen K."/>
            <person name="Harris S.D."/>
            <person name="Heinekamp T."/>
            <person name="Helmstaedt K."/>
            <person name="Henrissat B."/>
            <person name="Hofmann G."/>
            <person name="Homan T."/>
            <person name="Horio T."/>
            <person name="Horiuchi H."/>
            <person name="James S."/>
            <person name="Jones M."/>
            <person name="Karaffa L."/>
            <person name="Karanyi Z."/>
            <person name="Kato M."/>
            <person name="Keller N."/>
            <person name="Kelly D.E."/>
            <person name="Kiel J.A."/>
            <person name="Kim J.M."/>
            <person name="van der Klei I.J."/>
            <person name="Klis F.M."/>
            <person name="Kovalchuk A."/>
            <person name="Krasevec N."/>
            <person name="Kubicek C.P."/>
            <person name="Liu B."/>
            <person name="Maccabe A."/>
            <person name="Meyer V."/>
            <person name="Mirabito P."/>
            <person name="Miskei M."/>
            <person name="Mos M."/>
            <person name="Mullins J."/>
            <person name="Nelson D.R."/>
            <person name="Nielsen J."/>
            <person name="Oakley B.R."/>
            <person name="Osmani S.A."/>
            <person name="Pakula T."/>
            <person name="Paszewski A."/>
            <person name="Paulsen I."/>
            <person name="Pilsyk S."/>
            <person name="Pocsi I."/>
            <person name="Punt P.J."/>
            <person name="Ram A.F."/>
            <person name="Ren Q."/>
            <person name="Robellet X."/>
            <person name="Robson G."/>
            <person name="Seiboth B."/>
            <person name="van Solingen P."/>
            <person name="Specht T."/>
            <person name="Sun J."/>
            <person name="Taheri-Talesh N."/>
            <person name="Takeshita N."/>
            <person name="Ussery D."/>
            <person name="vanKuyk P.A."/>
            <person name="Visser H."/>
            <person name="van de Vondervoort P.J."/>
            <person name="de Vries R.P."/>
            <person name="Walton J."/>
            <person name="Xiang X."/>
            <person name="Xiong Y."/>
            <person name="Zeng A.P."/>
            <person name="Brandt B.W."/>
            <person name="Cornell M.J."/>
            <person name="van den Hondel C.A."/>
            <person name="Visser J."/>
            <person name="Oliver S.G."/>
            <person name="Turner G."/>
        </authorList>
    </citation>
    <scope>GENOME REANNOTATION</scope>
    <source>
        <strain evidence="10">FGSC A4 / ATCC 38163 / CBS 112.46 / NRRL 194 / M139</strain>
    </source>
</reference>
<dbReference type="InterPro" id="IPR036249">
    <property type="entry name" value="Thioredoxin-like_sf"/>
</dbReference>